<dbReference type="Proteomes" id="UP000219612">
    <property type="component" value="Unassembled WGS sequence"/>
</dbReference>
<protein>
    <submittedName>
        <fullName evidence="2">Uncharacterized protein</fullName>
    </submittedName>
</protein>
<evidence type="ECO:0000313" key="2">
    <source>
        <dbReference type="EMBL" id="SNY13379.1"/>
    </source>
</evidence>
<organism evidence="2 3">
    <name type="scientific">Paractinoplanes atraurantiacus</name>
    <dbReference type="NCBI Taxonomy" id="1036182"/>
    <lineage>
        <taxon>Bacteria</taxon>
        <taxon>Bacillati</taxon>
        <taxon>Actinomycetota</taxon>
        <taxon>Actinomycetes</taxon>
        <taxon>Micromonosporales</taxon>
        <taxon>Micromonosporaceae</taxon>
        <taxon>Paractinoplanes</taxon>
    </lineage>
</organism>
<dbReference type="AlphaFoldDB" id="A0A285FQ31"/>
<name>A0A285FQ31_9ACTN</name>
<keyword evidence="1" id="KW-0472">Membrane</keyword>
<sequence length="143" mass="16079">MERRASPRGLVGRSLIAALLFAAAVVPGWTLGGLAERWTGSGLLDWIVTGAWAGLAVRLLAPWASYRPRDAFLGLIPVYNWYLVCVLSWRVALLPYRDWEPRADELWRARWLTGDRLGLWRADTRPPSKIRASTAPAAARRTR</sequence>
<proteinExistence type="predicted"/>
<dbReference type="EMBL" id="OBDY01000001">
    <property type="protein sequence ID" value="SNY13379.1"/>
    <property type="molecule type" value="Genomic_DNA"/>
</dbReference>
<feature type="transmembrane region" description="Helical" evidence="1">
    <location>
        <begin position="72"/>
        <end position="92"/>
    </location>
</feature>
<gene>
    <name evidence="2" type="ORF">SAMN05421748_1011081</name>
</gene>
<evidence type="ECO:0000313" key="3">
    <source>
        <dbReference type="Proteomes" id="UP000219612"/>
    </source>
</evidence>
<keyword evidence="1" id="KW-1133">Transmembrane helix</keyword>
<evidence type="ECO:0000256" key="1">
    <source>
        <dbReference type="SAM" id="Phobius"/>
    </source>
</evidence>
<dbReference type="RefSeq" id="WP_179855015.1">
    <property type="nucleotide sequence ID" value="NZ_OBDY01000001.1"/>
</dbReference>
<feature type="transmembrane region" description="Helical" evidence="1">
    <location>
        <begin position="43"/>
        <end position="60"/>
    </location>
</feature>
<keyword evidence="3" id="KW-1185">Reference proteome</keyword>
<reference evidence="2 3" key="1">
    <citation type="submission" date="2017-09" db="EMBL/GenBank/DDBJ databases">
        <authorList>
            <person name="Ehlers B."/>
            <person name="Leendertz F.H."/>
        </authorList>
    </citation>
    <scope>NUCLEOTIDE SEQUENCE [LARGE SCALE GENOMIC DNA]</scope>
    <source>
        <strain evidence="2 3">CGMCC 4.6857</strain>
    </source>
</reference>
<accession>A0A285FQ31</accession>
<feature type="transmembrane region" description="Helical" evidence="1">
    <location>
        <begin position="12"/>
        <end position="31"/>
    </location>
</feature>
<keyword evidence="1" id="KW-0812">Transmembrane</keyword>